<reference evidence="2 3" key="1">
    <citation type="journal article" date="2016" name="Genome Biol. Evol.">
        <title>Divergent and convergent evolution of fungal pathogenicity.</title>
        <authorList>
            <person name="Shang Y."/>
            <person name="Xiao G."/>
            <person name="Zheng P."/>
            <person name="Cen K."/>
            <person name="Zhan S."/>
            <person name="Wang C."/>
        </authorList>
    </citation>
    <scope>NUCLEOTIDE SEQUENCE [LARGE SCALE GENOMIC DNA]</scope>
    <source>
        <strain evidence="2 3">RCEF 2490</strain>
    </source>
</reference>
<evidence type="ECO:0000313" key="2">
    <source>
        <dbReference type="EMBL" id="KZZ98450.1"/>
    </source>
</evidence>
<keyword evidence="3" id="KW-1185">Reference proteome</keyword>
<feature type="region of interest" description="Disordered" evidence="1">
    <location>
        <begin position="101"/>
        <end position="189"/>
    </location>
</feature>
<dbReference type="Proteomes" id="UP000078544">
    <property type="component" value="Unassembled WGS sequence"/>
</dbReference>
<dbReference type="EMBL" id="AZGY01000005">
    <property type="protein sequence ID" value="KZZ98450.1"/>
    <property type="molecule type" value="Genomic_DNA"/>
</dbReference>
<proteinExistence type="predicted"/>
<name>A0A166PQS0_9HYPO</name>
<feature type="compositionally biased region" description="Basic and acidic residues" evidence="1">
    <location>
        <begin position="168"/>
        <end position="189"/>
    </location>
</feature>
<accession>A0A166PQS0</accession>
<feature type="compositionally biased region" description="Acidic residues" evidence="1">
    <location>
        <begin position="151"/>
        <end position="166"/>
    </location>
</feature>
<sequence length="189" mass="21747">MPRQLMRWDEKVHQDILRAVFQHVKFTPAQLEAIMAELSEAGYTFSESALRCIIEVTNLDRDAFTRVTEGMRARGYNTTYSGVRTLTWCISLLRSQHIQKLRRDQASPEKPAAFKLSAAPKSSPRKPAAIPRKRKMADVEAELLLKQQQQQEEEDNDDEDSDDGDELPPVKKEPEAKRFYSDIKDEPEI</sequence>
<comment type="caution">
    <text evidence="2">The sequence shown here is derived from an EMBL/GenBank/DDBJ whole genome shotgun (WGS) entry which is preliminary data.</text>
</comment>
<feature type="compositionally biased region" description="Low complexity" evidence="1">
    <location>
        <begin position="115"/>
        <end position="129"/>
    </location>
</feature>
<dbReference type="OrthoDB" id="4525115at2759"/>
<gene>
    <name evidence="2" type="ORF">AAL_02968</name>
</gene>
<dbReference type="STRING" id="1081109.A0A166PQS0"/>
<protein>
    <submittedName>
        <fullName evidence="2">Uncharacterized protein</fullName>
    </submittedName>
</protein>
<dbReference type="AlphaFoldDB" id="A0A166PQS0"/>
<organism evidence="2 3">
    <name type="scientific">Moelleriella libera RCEF 2490</name>
    <dbReference type="NCBI Taxonomy" id="1081109"/>
    <lineage>
        <taxon>Eukaryota</taxon>
        <taxon>Fungi</taxon>
        <taxon>Dikarya</taxon>
        <taxon>Ascomycota</taxon>
        <taxon>Pezizomycotina</taxon>
        <taxon>Sordariomycetes</taxon>
        <taxon>Hypocreomycetidae</taxon>
        <taxon>Hypocreales</taxon>
        <taxon>Clavicipitaceae</taxon>
        <taxon>Moelleriella</taxon>
    </lineage>
</organism>
<evidence type="ECO:0000256" key="1">
    <source>
        <dbReference type="SAM" id="MobiDB-lite"/>
    </source>
</evidence>
<evidence type="ECO:0000313" key="3">
    <source>
        <dbReference type="Proteomes" id="UP000078544"/>
    </source>
</evidence>